<dbReference type="eggNOG" id="COG2801">
    <property type="taxonomic scope" value="Bacteria"/>
</dbReference>
<dbReference type="Pfam" id="PF13333">
    <property type="entry name" value="rve_2"/>
    <property type="match status" value="1"/>
</dbReference>
<evidence type="ECO:0000313" key="4">
    <source>
        <dbReference type="Proteomes" id="UP000003280"/>
    </source>
</evidence>
<dbReference type="PANTHER" id="PTHR46889:SF4">
    <property type="entry name" value="TRANSPOSASE INSO FOR INSERTION SEQUENCE ELEMENT IS911B-RELATED"/>
    <property type="match status" value="1"/>
</dbReference>
<dbReference type="GO" id="GO:0015074">
    <property type="term" value="P:DNA integration"/>
    <property type="evidence" value="ECO:0007669"/>
    <property type="project" value="InterPro"/>
</dbReference>
<accession>E0NL68</accession>
<name>E0NL68_9FIRM</name>
<dbReference type="Pfam" id="PF00665">
    <property type="entry name" value="rve"/>
    <property type="match status" value="1"/>
</dbReference>
<dbReference type="InterPro" id="IPR050900">
    <property type="entry name" value="Transposase_IS3/IS150/IS904"/>
</dbReference>
<dbReference type="InterPro" id="IPR001584">
    <property type="entry name" value="Integrase_cat-core"/>
</dbReference>
<dbReference type="NCBIfam" id="NF033516">
    <property type="entry name" value="transpos_IS3"/>
    <property type="match status" value="1"/>
</dbReference>
<organism evidence="3 4">
    <name type="scientific">Peptoniphilus duerdenii ATCC BAA-1640</name>
    <dbReference type="NCBI Taxonomy" id="862517"/>
    <lineage>
        <taxon>Bacteria</taxon>
        <taxon>Bacillati</taxon>
        <taxon>Bacillota</taxon>
        <taxon>Tissierellia</taxon>
        <taxon>Tissierellales</taxon>
        <taxon>Peptoniphilaceae</taxon>
        <taxon>Peptoniphilus</taxon>
    </lineage>
</organism>
<dbReference type="InterPro" id="IPR036397">
    <property type="entry name" value="RNaseH_sf"/>
</dbReference>
<dbReference type="InterPro" id="IPR048020">
    <property type="entry name" value="Transpos_IS3"/>
</dbReference>
<comment type="caution">
    <text evidence="3">The sequence shown here is derived from an EMBL/GenBank/DDBJ whole genome shotgun (WGS) entry which is preliminary data.</text>
</comment>
<dbReference type="GO" id="GO:0003676">
    <property type="term" value="F:nucleic acid binding"/>
    <property type="evidence" value="ECO:0007669"/>
    <property type="project" value="InterPro"/>
</dbReference>
<dbReference type="Gene3D" id="3.30.420.10">
    <property type="entry name" value="Ribonuclease H-like superfamily/Ribonuclease H"/>
    <property type="match status" value="1"/>
</dbReference>
<evidence type="ECO:0000259" key="2">
    <source>
        <dbReference type="PROSITE" id="PS50994"/>
    </source>
</evidence>
<feature type="domain" description="Integrase catalytic" evidence="2">
    <location>
        <begin position="60"/>
        <end position="220"/>
    </location>
</feature>
<comment type="function">
    <text evidence="1">Involved in the transposition of the insertion sequence.</text>
</comment>
<dbReference type="PROSITE" id="PS50994">
    <property type="entry name" value="INTEGRASE"/>
    <property type="match status" value="1"/>
</dbReference>
<evidence type="ECO:0000313" key="3">
    <source>
        <dbReference type="EMBL" id="EFM25443.1"/>
    </source>
</evidence>
<dbReference type="HOGENOM" id="CLU_027402_4_3_9"/>
<reference evidence="3 4" key="1">
    <citation type="submission" date="2010-07" db="EMBL/GenBank/DDBJ databases">
        <authorList>
            <person name="Muzny D."/>
            <person name="Qin X."/>
            <person name="Deng J."/>
            <person name="Jiang H."/>
            <person name="Liu Y."/>
            <person name="Qu J."/>
            <person name="Song X.-Z."/>
            <person name="Zhang L."/>
            <person name="Thornton R."/>
            <person name="Coyle M."/>
            <person name="Francisco L."/>
            <person name="Jackson L."/>
            <person name="Javaid M."/>
            <person name="Korchina V."/>
            <person name="Kovar C."/>
            <person name="Mata R."/>
            <person name="Mathew T."/>
            <person name="Ngo R."/>
            <person name="Nguyen L."/>
            <person name="Nguyen N."/>
            <person name="Okwuonu G."/>
            <person name="Ongeri F."/>
            <person name="Pham C."/>
            <person name="Simmons D."/>
            <person name="Wilczek-Boney K."/>
            <person name="Hale W."/>
            <person name="Jakkamsetti A."/>
            <person name="Pham P."/>
            <person name="Ruth R."/>
            <person name="San Lucas F."/>
            <person name="Warren J."/>
            <person name="Zhang J."/>
            <person name="Zhao Z."/>
            <person name="Zhou C."/>
            <person name="Zhu D."/>
            <person name="Lee S."/>
            <person name="Bess C."/>
            <person name="Blankenburg K."/>
            <person name="Forbes L."/>
            <person name="Fu Q."/>
            <person name="Gubbala S."/>
            <person name="Hirani K."/>
            <person name="Jayaseelan J.C."/>
            <person name="Lara F."/>
            <person name="Munidasa M."/>
            <person name="Palculict T."/>
            <person name="Patil S."/>
            <person name="Pu L.-L."/>
            <person name="Saada N."/>
            <person name="Tang L."/>
            <person name="Weissenberger G."/>
            <person name="Zhu Y."/>
            <person name="Hemphill L."/>
            <person name="Shang Y."/>
            <person name="Youmans B."/>
            <person name="Ayvaz T."/>
            <person name="Ross M."/>
            <person name="Santibanez J."/>
            <person name="Aqrawi P."/>
            <person name="Gross S."/>
            <person name="Joshi V."/>
            <person name="Fowler G."/>
            <person name="Nazareth L."/>
            <person name="Reid J."/>
            <person name="Worley K."/>
            <person name="Petrosino J."/>
            <person name="Highlander S."/>
            <person name="Gibbs R."/>
        </authorList>
    </citation>
    <scope>NUCLEOTIDE SEQUENCE [LARGE SCALE GENOMIC DNA]</scope>
    <source>
        <strain evidence="3 4">ATCC BAA-1640</strain>
    </source>
</reference>
<dbReference type="Proteomes" id="UP000003280">
    <property type="component" value="Unassembled WGS sequence"/>
</dbReference>
<dbReference type="InterPro" id="IPR012337">
    <property type="entry name" value="RNaseH-like_sf"/>
</dbReference>
<dbReference type="InterPro" id="IPR025948">
    <property type="entry name" value="HTH-like_dom"/>
</dbReference>
<proteinExistence type="predicted"/>
<dbReference type="Pfam" id="PF13276">
    <property type="entry name" value="HTH_21"/>
    <property type="match status" value="1"/>
</dbReference>
<gene>
    <name evidence="3" type="primary">tnpA</name>
    <name evidence="3" type="ORF">HMPREF9225_0907</name>
</gene>
<dbReference type="STRING" id="862517.HMPREF9225_0907"/>
<keyword evidence="4" id="KW-1185">Reference proteome</keyword>
<sequence length="225" mass="26819">MIKKYLEREGIKYSEKKISNIMKELGLQAKYGRRKIQNVYTNKETKEKYVAKNIYNNLEKEEQEKIEAWSIDFTEQIVEGRKIYTCAIIDIRTKVIVGYKQAYKIDAKLAVETLEEAIEAYGTPDMILSDRGSQFTSKLYKRTLEEQEIICSMSRPYKPVDNVYIETFFKTMKTEIGYIKKYTIEEYKMVVEYWMNYYNTERIHSSIGYLTPHEYLYETKMSLSL</sequence>
<evidence type="ECO:0000256" key="1">
    <source>
        <dbReference type="ARBA" id="ARBA00002286"/>
    </source>
</evidence>
<protein>
    <submittedName>
        <fullName evidence="3">Integrase core domain protein</fullName>
    </submittedName>
</protein>
<dbReference type="EMBL" id="AEEH01000035">
    <property type="protein sequence ID" value="EFM25443.1"/>
    <property type="molecule type" value="Genomic_DNA"/>
</dbReference>
<dbReference type="PANTHER" id="PTHR46889">
    <property type="entry name" value="TRANSPOSASE INSF FOR INSERTION SEQUENCE IS3B-RELATED"/>
    <property type="match status" value="1"/>
</dbReference>
<dbReference type="SUPFAM" id="SSF53098">
    <property type="entry name" value="Ribonuclease H-like"/>
    <property type="match status" value="1"/>
</dbReference>
<dbReference type="AlphaFoldDB" id="E0NL68"/>